<dbReference type="Pfam" id="PF02985">
    <property type="entry name" value="HEAT"/>
    <property type="match status" value="1"/>
</dbReference>
<keyword evidence="1" id="KW-0677">Repeat</keyword>
<reference evidence="3" key="1">
    <citation type="submission" date="2022-03" db="EMBL/GenBank/DDBJ databases">
        <authorList>
            <person name="Sayadi A."/>
        </authorList>
    </citation>
    <scope>NUCLEOTIDE SEQUENCE</scope>
</reference>
<gene>
    <name evidence="3" type="ORF">ACAOBT_LOCUS16967</name>
</gene>
<dbReference type="Gene3D" id="1.25.10.10">
    <property type="entry name" value="Leucine-rich Repeat Variant"/>
    <property type="match status" value="1"/>
</dbReference>
<evidence type="ECO:0000313" key="4">
    <source>
        <dbReference type="Proteomes" id="UP001152888"/>
    </source>
</evidence>
<accession>A0A9P0L7V0</accession>
<dbReference type="InterPro" id="IPR019414">
    <property type="entry name" value="Rtp1_C2"/>
</dbReference>
<dbReference type="InterPro" id="IPR016024">
    <property type="entry name" value="ARM-type_fold"/>
</dbReference>
<sequence length="201" mass="22986">MFRFDVDNLYHTAEQRKCKHILPLFSEALSDYPIDDLRGLHFHCDMAPKYKPLLLNTFLAGAKDDDDLVRTSSLSNLGEICRVLGYKLGTIITEVLVCVHAIISTDKSPQARRAAVTVLRQLFIGLDTGMIEFLKEEILPIYRTLKAIYSDDKDDVMRLQAQLALEELNENVKNFVFPNPQLSDRKVVVLKSLKKDSDDWE</sequence>
<dbReference type="OrthoDB" id="39591at2759"/>
<dbReference type="Proteomes" id="UP001152888">
    <property type="component" value="Unassembled WGS sequence"/>
</dbReference>
<protein>
    <recommendedName>
        <fullName evidence="2">RNA polymerase II assembly factor Rtp1 C-terminal domain-containing protein</fullName>
    </recommendedName>
</protein>
<dbReference type="SUPFAM" id="SSF48371">
    <property type="entry name" value="ARM repeat"/>
    <property type="match status" value="1"/>
</dbReference>
<comment type="caution">
    <text evidence="3">The sequence shown here is derived from an EMBL/GenBank/DDBJ whole genome shotgun (WGS) entry which is preliminary data.</text>
</comment>
<organism evidence="3 4">
    <name type="scientific">Acanthoscelides obtectus</name>
    <name type="common">Bean weevil</name>
    <name type="synonym">Bruchus obtectus</name>
    <dbReference type="NCBI Taxonomy" id="200917"/>
    <lineage>
        <taxon>Eukaryota</taxon>
        <taxon>Metazoa</taxon>
        <taxon>Ecdysozoa</taxon>
        <taxon>Arthropoda</taxon>
        <taxon>Hexapoda</taxon>
        <taxon>Insecta</taxon>
        <taxon>Pterygota</taxon>
        <taxon>Neoptera</taxon>
        <taxon>Endopterygota</taxon>
        <taxon>Coleoptera</taxon>
        <taxon>Polyphaga</taxon>
        <taxon>Cucujiformia</taxon>
        <taxon>Chrysomeloidea</taxon>
        <taxon>Chrysomelidae</taxon>
        <taxon>Bruchinae</taxon>
        <taxon>Bruchini</taxon>
        <taxon>Acanthoscelides</taxon>
    </lineage>
</organism>
<keyword evidence="4" id="KW-1185">Reference proteome</keyword>
<dbReference type="GO" id="GO:0009306">
    <property type="term" value="P:protein secretion"/>
    <property type="evidence" value="ECO:0007669"/>
    <property type="project" value="TreeGrafter"/>
</dbReference>
<evidence type="ECO:0000259" key="2">
    <source>
        <dbReference type="Pfam" id="PF10304"/>
    </source>
</evidence>
<dbReference type="Pfam" id="PF10304">
    <property type="entry name" value="RTP1_C2"/>
    <property type="match status" value="1"/>
</dbReference>
<evidence type="ECO:0000256" key="1">
    <source>
        <dbReference type="ARBA" id="ARBA00022737"/>
    </source>
</evidence>
<evidence type="ECO:0000313" key="3">
    <source>
        <dbReference type="EMBL" id="CAH1985970.1"/>
    </source>
</evidence>
<dbReference type="AlphaFoldDB" id="A0A9P0L7V0"/>
<proteinExistence type="predicted"/>
<dbReference type="InterPro" id="IPR011989">
    <property type="entry name" value="ARM-like"/>
</dbReference>
<dbReference type="EMBL" id="CAKOFQ010006988">
    <property type="protein sequence ID" value="CAH1985970.1"/>
    <property type="molecule type" value="Genomic_DNA"/>
</dbReference>
<dbReference type="PANTHER" id="PTHR20959">
    <property type="entry name" value="TRANSPORT AND GOLGI ORGANIZATION PROTEIN 6 FAMILY MEMBER"/>
    <property type="match status" value="1"/>
</dbReference>
<dbReference type="InterPro" id="IPR039600">
    <property type="entry name" value="TANGO6/Rtp1"/>
</dbReference>
<feature type="domain" description="RNA polymerase II assembly factor Rtp1 C-terminal" evidence="2">
    <location>
        <begin position="138"/>
        <end position="170"/>
    </location>
</feature>
<name>A0A9P0L7V0_ACAOB</name>
<dbReference type="PANTHER" id="PTHR20959:SF1">
    <property type="entry name" value="TRANSPORT AND GOLGI ORGANIZATION PROTEIN 6 HOMOLOG"/>
    <property type="match status" value="1"/>
</dbReference>
<dbReference type="InterPro" id="IPR000357">
    <property type="entry name" value="HEAT"/>
</dbReference>